<dbReference type="Proteomes" id="UP000286045">
    <property type="component" value="Unassembled WGS sequence"/>
</dbReference>
<gene>
    <name evidence="5" type="ORF">EKO27_g1067</name>
</gene>
<dbReference type="GO" id="GO:0006351">
    <property type="term" value="P:DNA-templated transcription"/>
    <property type="evidence" value="ECO:0007669"/>
    <property type="project" value="InterPro"/>
</dbReference>
<dbReference type="PANTHER" id="PTHR47256">
    <property type="entry name" value="ZN(II)2CYS6 TRANSCRIPTION FACTOR (EUROFUNG)-RELATED"/>
    <property type="match status" value="1"/>
</dbReference>
<evidence type="ECO:0000259" key="4">
    <source>
        <dbReference type="PROSITE" id="PS50048"/>
    </source>
</evidence>
<dbReference type="Gene3D" id="4.10.240.10">
    <property type="entry name" value="Zn(2)-C6 fungal-type DNA-binding domain"/>
    <property type="match status" value="1"/>
</dbReference>
<dbReference type="SUPFAM" id="SSF57701">
    <property type="entry name" value="Zn2/Cys6 DNA-binding domain"/>
    <property type="match status" value="1"/>
</dbReference>
<dbReference type="AlphaFoldDB" id="A0A439DI22"/>
<dbReference type="CDD" id="cd12148">
    <property type="entry name" value="fungal_TF_MHR"/>
    <property type="match status" value="1"/>
</dbReference>
<dbReference type="STRING" id="363999.A0A439DI22"/>
<dbReference type="GO" id="GO:0003677">
    <property type="term" value="F:DNA binding"/>
    <property type="evidence" value="ECO:0007669"/>
    <property type="project" value="InterPro"/>
</dbReference>
<name>A0A439DI22_9PEZI</name>
<evidence type="ECO:0000256" key="1">
    <source>
        <dbReference type="ARBA" id="ARBA00022723"/>
    </source>
</evidence>
<feature type="region of interest" description="Disordered" evidence="3">
    <location>
        <begin position="1"/>
        <end position="32"/>
    </location>
</feature>
<proteinExistence type="predicted"/>
<feature type="domain" description="Zn(2)-C6 fungal-type" evidence="4">
    <location>
        <begin position="40"/>
        <end position="70"/>
    </location>
</feature>
<dbReference type="GO" id="GO:0000981">
    <property type="term" value="F:DNA-binding transcription factor activity, RNA polymerase II-specific"/>
    <property type="evidence" value="ECO:0007669"/>
    <property type="project" value="InterPro"/>
</dbReference>
<sequence length="647" mass="72839">MTSRYLVPLKPKPGAPEADDHDSDHQPSGHRKSRTVILVACDPCRRLKTKCDGERPACRRCRHKRQECTYELPEDALSRSSARKELANKLNRENIELRQLFHDLSKRPEPEAYNIFQRLRLVDDPIALAHSIRQAELLLPVGASEDSDKFTTLRKLELDALEKSPIKIPARPWTSVAGDGIVSELISAWFKWDHSFLYPFIDRECFIREIRAAEPRGAKYCSPFLVNAICALRSYFSDTIDTVRHTTGRDLREQFLAETKKQYDHGVPALPTIQGLWIMFAISYLKGEDRNGSVYRFASYGMLKRSRIDQVFMSLADADPDDASKKRAISKTSWGLFCLESITATNFRHTDILQSPPIPCLFPGFSYENAANVDIFGQNFNSNTSPHPPSVTGAVNVLCEVAVLMSEVLAQGKDYKDNENTGSGDGAVLKRQSELLTRLSTISNSLPSALRHDYNFTPETCFLSANCANRIVMNTVAHSILRPLHPDVVLDEVNGTTVKTAMLKHCALDTELMEQYFAKWPTGEFSTMVFVGPLNSGTVLLPMLPDERAEQIFPRICRLMRNIATRMPIAAYVMKGWESALRFRRLEIPGPAQPYFQNLDAGEVELKDIPSSLVVTHVPNVEDVLSDQWDDGELGFLLQKWSAMSIG</sequence>
<dbReference type="PROSITE" id="PS50048">
    <property type="entry name" value="ZN2_CY6_FUNGAL_2"/>
    <property type="match status" value="1"/>
</dbReference>
<dbReference type="InterPro" id="IPR053187">
    <property type="entry name" value="Notoamide_regulator"/>
</dbReference>
<organism evidence="5 6">
    <name type="scientific">Xylaria grammica</name>
    <dbReference type="NCBI Taxonomy" id="363999"/>
    <lineage>
        <taxon>Eukaryota</taxon>
        <taxon>Fungi</taxon>
        <taxon>Dikarya</taxon>
        <taxon>Ascomycota</taxon>
        <taxon>Pezizomycotina</taxon>
        <taxon>Sordariomycetes</taxon>
        <taxon>Xylariomycetidae</taxon>
        <taxon>Xylariales</taxon>
        <taxon>Xylariaceae</taxon>
        <taxon>Xylaria</taxon>
    </lineage>
</organism>
<dbReference type="InterPro" id="IPR036864">
    <property type="entry name" value="Zn2-C6_fun-type_DNA-bd_sf"/>
</dbReference>
<protein>
    <recommendedName>
        <fullName evidence="4">Zn(2)-C6 fungal-type domain-containing protein</fullName>
    </recommendedName>
</protein>
<dbReference type="GO" id="GO:0008270">
    <property type="term" value="F:zinc ion binding"/>
    <property type="evidence" value="ECO:0007669"/>
    <property type="project" value="InterPro"/>
</dbReference>
<dbReference type="InterPro" id="IPR001138">
    <property type="entry name" value="Zn2Cys6_DnaBD"/>
</dbReference>
<dbReference type="EMBL" id="RYZI01000015">
    <property type="protein sequence ID" value="RWA14046.1"/>
    <property type="molecule type" value="Genomic_DNA"/>
</dbReference>
<dbReference type="PROSITE" id="PS00463">
    <property type="entry name" value="ZN2_CY6_FUNGAL_1"/>
    <property type="match status" value="1"/>
</dbReference>
<dbReference type="Pfam" id="PF00172">
    <property type="entry name" value="Zn_clus"/>
    <property type="match status" value="1"/>
</dbReference>
<evidence type="ECO:0000313" key="5">
    <source>
        <dbReference type="EMBL" id="RWA14046.1"/>
    </source>
</evidence>
<dbReference type="Pfam" id="PF04082">
    <property type="entry name" value="Fungal_trans"/>
    <property type="match status" value="1"/>
</dbReference>
<dbReference type="CDD" id="cd00067">
    <property type="entry name" value="GAL4"/>
    <property type="match status" value="1"/>
</dbReference>
<evidence type="ECO:0000256" key="3">
    <source>
        <dbReference type="SAM" id="MobiDB-lite"/>
    </source>
</evidence>
<keyword evidence="2" id="KW-0539">Nucleus</keyword>
<dbReference type="PANTHER" id="PTHR47256:SF3">
    <property type="entry name" value="ZN(II)2CYS6 TRANSCRIPTION FACTOR (EUROFUNG)"/>
    <property type="match status" value="1"/>
</dbReference>
<comment type="caution">
    <text evidence="5">The sequence shown here is derived from an EMBL/GenBank/DDBJ whole genome shotgun (WGS) entry which is preliminary data.</text>
</comment>
<dbReference type="SMART" id="SM00066">
    <property type="entry name" value="GAL4"/>
    <property type="match status" value="1"/>
</dbReference>
<reference evidence="5 6" key="1">
    <citation type="submission" date="2018-12" db="EMBL/GenBank/DDBJ databases">
        <title>Draft genome sequence of Xylaria grammica IHI A82.</title>
        <authorList>
            <person name="Buettner E."/>
            <person name="Kellner H."/>
        </authorList>
    </citation>
    <scope>NUCLEOTIDE SEQUENCE [LARGE SCALE GENOMIC DNA]</scope>
    <source>
        <strain evidence="5 6">IHI A82</strain>
    </source>
</reference>
<accession>A0A439DI22</accession>
<dbReference type="InterPro" id="IPR007219">
    <property type="entry name" value="XnlR_reg_dom"/>
</dbReference>
<keyword evidence="1" id="KW-0479">Metal-binding</keyword>
<keyword evidence="6" id="KW-1185">Reference proteome</keyword>
<evidence type="ECO:0000313" key="6">
    <source>
        <dbReference type="Proteomes" id="UP000286045"/>
    </source>
</evidence>
<evidence type="ECO:0000256" key="2">
    <source>
        <dbReference type="ARBA" id="ARBA00023242"/>
    </source>
</evidence>